<gene>
    <name evidence="2" type="ORF">QS748_12195</name>
</gene>
<comment type="caution">
    <text evidence="2">The sequence shown here is derived from an EMBL/GenBank/DDBJ whole genome shotgun (WGS) entry which is preliminary data.</text>
</comment>
<protein>
    <submittedName>
        <fullName evidence="2">UPF0149 family protein</fullName>
    </submittedName>
</protein>
<dbReference type="GO" id="GO:0005829">
    <property type="term" value="C:cytosol"/>
    <property type="evidence" value="ECO:0007669"/>
    <property type="project" value="TreeGrafter"/>
</dbReference>
<dbReference type="AlphaFoldDB" id="A0AA90SNC3"/>
<comment type="similarity">
    <text evidence="1">Belongs to the UPF0149 family.</text>
</comment>
<keyword evidence="3" id="KW-1185">Reference proteome</keyword>
<proteinExistence type="inferred from homology"/>
<dbReference type="Proteomes" id="UP001178148">
    <property type="component" value="Unassembled WGS sequence"/>
</dbReference>
<dbReference type="SUPFAM" id="SSF101327">
    <property type="entry name" value="YgfB-like"/>
    <property type="match status" value="1"/>
</dbReference>
<dbReference type="Gene3D" id="1.20.120.740">
    <property type="entry name" value="YgfB uncharacterised protein family UPF0149, PF03695"/>
    <property type="match status" value="1"/>
</dbReference>
<dbReference type="Pfam" id="PF03695">
    <property type="entry name" value="UPF0149"/>
    <property type="match status" value="1"/>
</dbReference>
<name>A0AA90SNC3_9GAMM</name>
<evidence type="ECO:0000313" key="2">
    <source>
        <dbReference type="EMBL" id="MDP0589891.1"/>
    </source>
</evidence>
<reference evidence="2 3" key="1">
    <citation type="journal article" date="2023" name="bioRxiv">
        <title>An intranuclear bacterial parasite of deep-sea mussels expresses apoptosis inhibitors acquired from its host.</title>
        <authorList>
            <person name="Gonzalez Porras M.A."/>
            <person name="Assie A."/>
            <person name="Tietjen M."/>
            <person name="Violette M."/>
            <person name="Kleiner M."/>
            <person name="Gruber-Vodicka H."/>
            <person name="Dubilier N."/>
            <person name="Leisch N."/>
        </authorList>
    </citation>
    <scope>NUCLEOTIDE SEQUENCE [LARGE SCALE GENOMIC DNA]</scope>
    <source>
        <strain evidence="2">IAP13</strain>
    </source>
</reference>
<dbReference type="PANTHER" id="PTHR37528:SF1">
    <property type="entry name" value="UPF0149 PROTEIN YGFB"/>
    <property type="match status" value="1"/>
</dbReference>
<dbReference type="EMBL" id="JASXSV010000023">
    <property type="protein sequence ID" value="MDP0589891.1"/>
    <property type="molecule type" value="Genomic_DNA"/>
</dbReference>
<organism evidence="2 3">
    <name type="scientific">Candidatus Endonucleibacter bathymodioli</name>
    <dbReference type="NCBI Taxonomy" id="539814"/>
    <lineage>
        <taxon>Bacteria</taxon>
        <taxon>Pseudomonadati</taxon>
        <taxon>Pseudomonadota</taxon>
        <taxon>Gammaproteobacteria</taxon>
        <taxon>Oceanospirillales</taxon>
        <taxon>Endozoicomonadaceae</taxon>
        <taxon>Candidatus Endonucleibacter</taxon>
    </lineage>
</organism>
<dbReference type="InterPro" id="IPR036255">
    <property type="entry name" value="YgfB-like_sf"/>
</dbReference>
<sequence length="174" mass="19629">MLAKMNCSLHPSEIQGILCGQLSAGLRFSETQWLRYASSMLENKNLNNNCKSLINQLYTLTIEQLENPNIPIILILPEDNKAIQLRTEALGIWCQSFLSGFGEGQVKEPLNADIEEVLRDFSKISQIESSVNESESAERNLLEVCEYVRVSLVTVFFEINHPQKIDLSVLDTPT</sequence>
<accession>A0AA90SNC3</accession>
<evidence type="ECO:0000313" key="3">
    <source>
        <dbReference type="Proteomes" id="UP001178148"/>
    </source>
</evidence>
<dbReference type="PANTHER" id="PTHR37528">
    <property type="entry name" value="UPF0149 PROTEIN YGFB"/>
    <property type="match status" value="1"/>
</dbReference>
<evidence type="ECO:0000256" key="1">
    <source>
        <dbReference type="ARBA" id="ARBA00038308"/>
    </source>
</evidence>
<dbReference type="InterPro" id="IPR011978">
    <property type="entry name" value="YgfB-like"/>
</dbReference>